<evidence type="ECO:0000313" key="2">
    <source>
        <dbReference type="Proteomes" id="UP000509597"/>
    </source>
</evidence>
<name>A0A7H9BG74_9NEIS</name>
<dbReference type="KEGG" id="chiz:HQ393_04570"/>
<accession>A0A7H9BG74</accession>
<reference evidence="1 2" key="1">
    <citation type="submission" date="2020-07" db="EMBL/GenBank/DDBJ databases">
        <title>Complete genome sequence of Chitinibacter sp. 2T18.</title>
        <authorList>
            <person name="Bae J.-W."/>
            <person name="Choi J.-W."/>
        </authorList>
    </citation>
    <scope>NUCLEOTIDE SEQUENCE [LARGE SCALE GENOMIC DNA]</scope>
    <source>
        <strain evidence="1 2">2T18</strain>
    </source>
</reference>
<dbReference type="RefSeq" id="WP_179357667.1">
    <property type="nucleotide sequence ID" value="NZ_CP058627.1"/>
</dbReference>
<proteinExistence type="predicted"/>
<protein>
    <submittedName>
        <fullName evidence="1">Uncharacterized protein</fullName>
    </submittedName>
</protein>
<gene>
    <name evidence="1" type="ORF">HQ393_04570</name>
</gene>
<organism evidence="1 2">
    <name type="scientific">Chitinibacter bivalviorum</name>
    <dbReference type="NCBI Taxonomy" id="2739434"/>
    <lineage>
        <taxon>Bacteria</taxon>
        <taxon>Pseudomonadati</taxon>
        <taxon>Pseudomonadota</taxon>
        <taxon>Betaproteobacteria</taxon>
        <taxon>Neisseriales</taxon>
        <taxon>Chitinibacteraceae</taxon>
        <taxon>Chitinibacter</taxon>
    </lineage>
</organism>
<dbReference type="EMBL" id="CP058627">
    <property type="protein sequence ID" value="QLG87585.1"/>
    <property type="molecule type" value="Genomic_DNA"/>
</dbReference>
<sequence>MSSYFGFSNVNNVTVSDWTRKQYGNGPESMVNWEKTIEVEYSEFDSCQVGSTVVITASHQKAKELEAAYQAAKQAEAEQVASLKQSVSVSK</sequence>
<evidence type="ECO:0000313" key="1">
    <source>
        <dbReference type="EMBL" id="QLG87585.1"/>
    </source>
</evidence>
<dbReference type="AlphaFoldDB" id="A0A7H9BG74"/>
<dbReference type="Proteomes" id="UP000509597">
    <property type="component" value="Chromosome"/>
</dbReference>
<keyword evidence="2" id="KW-1185">Reference proteome</keyword>